<evidence type="ECO:0000259" key="2">
    <source>
        <dbReference type="Pfam" id="PF00501"/>
    </source>
</evidence>
<dbReference type="InterPro" id="IPR025110">
    <property type="entry name" value="AMP-bd_C"/>
</dbReference>
<keyword evidence="1" id="KW-0812">Transmembrane</keyword>
<dbReference type="NCBIfam" id="NF004114">
    <property type="entry name" value="PRK05605.1"/>
    <property type="match status" value="1"/>
</dbReference>
<dbReference type="AlphaFoldDB" id="A0A1A8Z5Y2"/>
<proteinExistence type="predicted"/>
<feature type="transmembrane region" description="Helical" evidence="1">
    <location>
        <begin position="260"/>
        <end position="282"/>
    </location>
</feature>
<dbReference type="CDD" id="cd05936">
    <property type="entry name" value="FC-FACS_FadD_like"/>
    <property type="match status" value="1"/>
</dbReference>
<dbReference type="Pfam" id="PF13193">
    <property type="entry name" value="AMP-binding_C"/>
    <property type="match status" value="1"/>
</dbReference>
<dbReference type="PANTHER" id="PTHR43767">
    <property type="entry name" value="LONG-CHAIN-FATTY-ACID--COA LIGASE"/>
    <property type="match status" value="1"/>
</dbReference>
<evidence type="ECO:0000259" key="3">
    <source>
        <dbReference type="Pfam" id="PF13193"/>
    </source>
</evidence>
<protein>
    <submittedName>
        <fullName evidence="4">Long-chain acyl-CoA synthetase</fullName>
    </submittedName>
</protein>
<dbReference type="GO" id="GO:0016878">
    <property type="term" value="F:acid-thiol ligase activity"/>
    <property type="evidence" value="ECO:0007669"/>
    <property type="project" value="UniProtKB-ARBA"/>
</dbReference>
<dbReference type="OrthoDB" id="9803968at2"/>
<dbReference type="SUPFAM" id="SSF56801">
    <property type="entry name" value="Acetyl-CoA synthetase-like"/>
    <property type="match status" value="1"/>
</dbReference>
<evidence type="ECO:0000313" key="4">
    <source>
        <dbReference type="EMBL" id="SBT39272.1"/>
    </source>
</evidence>
<dbReference type="PATRIC" id="fig|261654.4.peg.870"/>
<dbReference type="PANTHER" id="PTHR43767:SF1">
    <property type="entry name" value="NONRIBOSOMAL PEPTIDE SYNTHASE PES1 (EUROFUNG)-RELATED"/>
    <property type="match status" value="1"/>
</dbReference>
<evidence type="ECO:0000256" key="1">
    <source>
        <dbReference type="SAM" id="Phobius"/>
    </source>
</evidence>
<dbReference type="InterPro" id="IPR020845">
    <property type="entry name" value="AMP-binding_CS"/>
</dbReference>
<reference evidence="5" key="1">
    <citation type="submission" date="2016-06" db="EMBL/GenBank/DDBJ databases">
        <authorList>
            <person name="Varghese N."/>
            <person name="Submissions Spin"/>
        </authorList>
    </citation>
    <scope>NUCLEOTIDE SEQUENCE [LARGE SCALE GENOMIC DNA]</scope>
    <source>
        <strain evidence="5">DSM 44815</strain>
    </source>
</reference>
<dbReference type="RefSeq" id="WP_091657669.1">
    <property type="nucleotide sequence ID" value="NZ_LT594323.1"/>
</dbReference>
<keyword evidence="1" id="KW-1133">Transmembrane helix</keyword>
<evidence type="ECO:0000313" key="5">
    <source>
        <dbReference type="Proteomes" id="UP000199385"/>
    </source>
</evidence>
<keyword evidence="5" id="KW-1185">Reference proteome</keyword>
<accession>A0A1A8Z5Y2</accession>
<dbReference type="InterPro" id="IPR042099">
    <property type="entry name" value="ANL_N_sf"/>
</dbReference>
<dbReference type="InterPro" id="IPR000873">
    <property type="entry name" value="AMP-dep_synth/lig_dom"/>
</dbReference>
<dbReference type="Gene3D" id="3.40.50.12780">
    <property type="entry name" value="N-terminal domain of ligase-like"/>
    <property type="match status" value="1"/>
</dbReference>
<feature type="domain" description="AMP-dependent synthetase/ligase" evidence="2">
    <location>
        <begin position="33"/>
        <end position="420"/>
    </location>
</feature>
<dbReference type="EMBL" id="LT594323">
    <property type="protein sequence ID" value="SBT39272.1"/>
    <property type="molecule type" value="Genomic_DNA"/>
</dbReference>
<dbReference type="STRING" id="261654.GA0070611_0847"/>
<gene>
    <name evidence="4" type="ORF">GA0070611_0847</name>
</gene>
<dbReference type="Proteomes" id="UP000199385">
    <property type="component" value="Chromosome I"/>
</dbReference>
<dbReference type="Gene3D" id="3.30.300.30">
    <property type="match status" value="1"/>
</dbReference>
<dbReference type="PROSITE" id="PS00455">
    <property type="entry name" value="AMP_BINDING"/>
    <property type="match status" value="1"/>
</dbReference>
<dbReference type="InterPro" id="IPR050237">
    <property type="entry name" value="ATP-dep_AMP-bd_enzyme"/>
</dbReference>
<organism evidence="4 5">
    <name type="scientific">Micromonospora auratinigra</name>
    <dbReference type="NCBI Taxonomy" id="261654"/>
    <lineage>
        <taxon>Bacteria</taxon>
        <taxon>Bacillati</taxon>
        <taxon>Actinomycetota</taxon>
        <taxon>Actinomycetes</taxon>
        <taxon>Micromonosporales</taxon>
        <taxon>Micromonosporaceae</taxon>
        <taxon>Micromonospora</taxon>
    </lineage>
</organism>
<dbReference type="InterPro" id="IPR045851">
    <property type="entry name" value="AMP-bd_C_sf"/>
</dbReference>
<feature type="domain" description="AMP-binding enzyme C-terminal" evidence="3">
    <location>
        <begin position="471"/>
        <end position="545"/>
    </location>
</feature>
<sequence length="559" mass="59679">MDATPQRPWTRSYAPGVPATVADPPGSLVDLLTDAARRFGPRVALDFYGATTSYAELTGQVARAAEALRRLGVGPGDRVALVLPNCPQHVVAFYAVLRLGAVVVEHNPLYTAQELAHQLTDHGARVAIVWDKVAPLVTGRGAVREVVAVDLTGALPPLKRWALRLPLPKVRAARAAMTAPAPGAHSWSALVAAAPPLPADHPAPAVDDVALLQYTGGTTGVPKGAVLTHRNLRANAAQGRAWVPGLRDGEETVYAVLPLFHAYGLTLCLTFAVGIGATLVLFPRFDLDQVLDAVRRRPPTFLPAVPPIYQRLATAARERGVDLTSIRYAISGAMALPPDTVQLWESVTGGLLVEGYGMTETSPITLGNPVAAGRRPGTVGVPFPSTEVRIVDPEEPTRDRTPGEAGELLVRGPQVFSGYWNRPEETAKVLLPGGWLRTGDIVTMDPDGFVTVVDRIKELIITGGFNVYPSEVEEVLRRVPGVRDAAAVGLPGTDGEEVVAAVVLDPGVGADPESVRTSCRQHLAGYKVPRRVVVVDDLPRSQIGKVLRREVRDRLLAER</sequence>
<name>A0A1A8Z5Y2_9ACTN</name>
<keyword evidence="1" id="KW-0472">Membrane</keyword>
<dbReference type="Pfam" id="PF00501">
    <property type="entry name" value="AMP-binding"/>
    <property type="match status" value="1"/>
</dbReference>